<dbReference type="InterPro" id="IPR029069">
    <property type="entry name" value="HotDog_dom_sf"/>
</dbReference>
<feature type="region of interest" description="Disordered" evidence="24">
    <location>
        <begin position="1"/>
        <end position="40"/>
    </location>
</feature>
<comment type="catalytic activity">
    <reaction evidence="22">
        <text>dodecanoyl-CoA + H2O = dodecanoate + CoA + H(+)</text>
        <dbReference type="Rhea" id="RHEA:30135"/>
        <dbReference type="ChEBI" id="CHEBI:15377"/>
        <dbReference type="ChEBI" id="CHEBI:15378"/>
        <dbReference type="ChEBI" id="CHEBI:18262"/>
        <dbReference type="ChEBI" id="CHEBI:57287"/>
        <dbReference type="ChEBI" id="CHEBI:57375"/>
    </reaction>
    <physiologicalReaction direction="left-to-right" evidence="22">
        <dbReference type="Rhea" id="RHEA:30136"/>
    </physiologicalReaction>
</comment>
<keyword evidence="10" id="KW-0443">Lipid metabolism</keyword>
<comment type="similarity">
    <text evidence="15">Belongs to the THEM4/THEM5 thioesterase family.</text>
</comment>
<evidence type="ECO:0000259" key="25">
    <source>
        <dbReference type="Pfam" id="PF03061"/>
    </source>
</evidence>
<comment type="catalytic activity">
    <reaction evidence="19">
        <text>octanoyl-CoA + H2O = octanoate + CoA + H(+)</text>
        <dbReference type="Rhea" id="RHEA:30143"/>
        <dbReference type="ChEBI" id="CHEBI:15377"/>
        <dbReference type="ChEBI" id="CHEBI:15378"/>
        <dbReference type="ChEBI" id="CHEBI:25646"/>
        <dbReference type="ChEBI" id="CHEBI:57287"/>
        <dbReference type="ChEBI" id="CHEBI:57386"/>
    </reaction>
    <physiologicalReaction direction="left-to-right" evidence="19">
        <dbReference type="Rhea" id="RHEA:30144"/>
    </physiologicalReaction>
</comment>
<evidence type="ECO:0000256" key="24">
    <source>
        <dbReference type="SAM" id="MobiDB-lite"/>
    </source>
</evidence>
<dbReference type="CDD" id="cd03443">
    <property type="entry name" value="PaaI_thioesterase"/>
    <property type="match status" value="1"/>
</dbReference>
<dbReference type="SUPFAM" id="SSF54637">
    <property type="entry name" value="Thioesterase/thiol ester dehydrase-isomerase"/>
    <property type="match status" value="1"/>
</dbReference>
<comment type="caution">
    <text evidence="26">The sequence shown here is derived from an EMBL/GenBank/DDBJ whole genome shotgun (WGS) entry which is preliminary data.</text>
</comment>
<keyword evidence="27" id="KW-1185">Reference proteome</keyword>
<dbReference type="InterPro" id="IPR052365">
    <property type="entry name" value="THEM4/THEM5_acyl-CoA_thioest"/>
</dbReference>
<dbReference type="Pfam" id="PF03061">
    <property type="entry name" value="4HBT"/>
    <property type="match status" value="1"/>
</dbReference>
<evidence type="ECO:0000256" key="5">
    <source>
        <dbReference type="ARBA" id="ARBA00022490"/>
    </source>
</evidence>
<dbReference type="InterPro" id="IPR006683">
    <property type="entry name" value="Thioestr_dom"/>
</dbReference>
<comment type="subcellular location">
    <subcellularLocation>
        <location evidence="3">Cell projection</location>
        <location evidence="3">Ruffle membrane</location>
    </subcellularLocation>
    <subcellularLocation>
        <location evidence="2">Cytoplasm</location>
    </subcellularLocation>
    <subcellularLocation>
        <location evidence="1">Membrane</location>
        <topology evidence="1">Peripheral membrane protein</topology>
    </subcellularLocation>
</comment>
<evidence type="ECO:0000256" key="19">
    <source>
        <dbReference type="ARBA" id="ARBA00047588"/>
    </source>
</evidence>
<evidence type="ECO:0000256" key="2">
    <source>
        <dbReference type="ARBA" id="ARBA00004496"/>
    </source>
</evidence>
<evidence type="ECO:0000256" key="7">
    <source>
        <dbReference type="ARBA" id="ARBA00022801"/>
    </source>
</evidence>
<keyword evidence="6" id="KW-0053">Apoptosis</keyword>
<dbReference type="Gene3D" id="3.10.129.10">
    <property type="entry name" value="Hotdog Thioesterase"/>
    <property type="match status" value="1"/>
</dbReference>
<evidence type="ECO:0000313" key="26">
    <source>
        <dbReference type="EMBL" id="GAC79198.1"/>
    </source>
</evidence>
<evidence type="ECO:0000256" key="22">
    <source>
        <dbReference type="ARBA" id="ARBA00048074"/>
    </source>
</evidence>
<dbReference type="Proteomes" id="UP000035009">
    <property type="component" value="Unassembled WGS sequence"/>
</dbReference>
<feature type="domain" description="Thioesterase" evidence="25">
    <location>
        <begin position="147"/>
        <end position="219"/>
    </location>
</feature>
<evidence type="ECO:0000256" key="11">
    <source>
        <dbReference type="ARBA" id="ARBA00023136"/>
    </source>
</evidence>
<evidence type="ECO:0000256" key="3">
    <source>
        <dbReference type="ARBA" id="ARBA00004632"/>
    </source>
</evidence>
<evidence type="ECO:0000256" key="10">
    <source>
        <dbReference type="ARBA" id="ARBA00023098"/>
    </source>
</evidence>
<keyword evidence="5" id="KW-0963">Cytoplasm</keyword>
<keyword evidence="4" id="KW-1003">Cell membrane</keyword>
<evidence type="ECO:0000256" key="16">
    <source>
        <dbReference type="ARBA" id="ARBA00038848"/>
    </source>
</evidence>
<comment type="catalytic activity">
    <reaction evidence="13">
        <text>(5Z,8Z,11Z,14Z)-eicosatetraenoyl-CoA + H2O = (5Z,8Z,11Z,14Z)-eicosatetraenoate + CoA + H(+)</text>
        <dbReference type="Rhea" id="RHEA:40151"/>
        <dbReference type="ChEBI" id="CHEBI:15377"/>
        <dbReference type="ChEBI" id="CHEBI:15378"/>
        <dbReference type="ChEBI" id="CHEBI:32395"/>
        <dbReference type="ChEBI" id="CHEBI:57287"/>
        <dbReference type="ChEBI" id="CHEBI:57368"/>
    </reaction>
    <physiologicalReaction direction="left-to-right" evidence="13">
        <dbReference type="Rhea" id="RHEA:40152"/>
    </physiologicalReaction>
</comment>
<dbReference type="GO" id="GO:0016787">
    <property type="term" value="F:hydrolase activity"/>
    <property type="evidence" value="ECO:0007669"/>
    <property type="project" value="UniProtKB-KW"/>
</dbReference>
<dbReference type="GO" id="GO:0005737">
    <property type="term" value="C:cytoplasm"/>
    <property type="evidence" value="ECO:0007669"/>
    <property type="project" value="UniProtKB-SubCell"/>
</dbReference>
<evidence type="ECO:0000256" key="21">
    <source>
        <dbReference type="ARBA" id="ARBA00047969"/>
    </source>
</evidence>
<evidence type="ECO:0000256" key="4">
    <source>
        <dbReference type="ARBA" id="ARBA00022475"/>
    </source>
</evidence>
<evidence type="ECO:0000256" key="13">
    <source>
        <dbReference type="ARBA" id="ARBA00035852"/>
    </source>
</evidence>
<feature type="compositionally biased region" description="Basic and acidic residues" evidence="24">
    <location>
        <begin position="31"/>
        <end position="40"/>
    </location>
</feature>
<gene>
    <name evidence="26" type="ORF">GM1_007_01570</name>
</gene>
<dbReference type="EMBL" id="BAOP01000007">
    <property type="protein sequence ID" value="GAC79198.1"/>
    <property type="molecule type" value="Genomic_DNA"/>
</dbReference>
<comment type="catalytic activity">
    <reaction evidence="23">
        <text>tetradecanoyl-CoA + H2O = tetradecanoate + CoA + H(+)</text>
        <dbReference type="Rhea" id="RHEA:40119"/>
        <dbReference type="ChEBI" id="CHEBI:15377"/>
        <dbReference type="ChEBI" id="CHEBI:15378"/>
        <dbReference type="ChEBI" id="CHEBI:30807"/>
        <dbReference type="ChEBI" id="CHEBI:57287"/>
        <dbReference type="ChEBI" id="CHEBI:57385"/>
    </reaction>
    <physiologicalReaction direction="left-to-right" evidence="23">
        <dbReference type="Rhea" id="RHEA:40120"/>
    </physiologicalReaction>
</comment>
<keyword evidence="12" id="KW-0966">Cell projection</keyword>
<evidence type="ECO:0000256" key="18">
    <source>
        <dbReference type="ARBA" id="ARBA00043210"/>
    </source>
</evidence>
<evidence type="ECO:0000256" key="1">
    <source>
        <dbReference type="ARBA" id="ARBA00004170"/>
    </source>
</evidence>
<keyword evidence="7" id="KW-0378">Hydrolase</keyword>
<keyword evidence="11" id="KW-0472">Membrane</keyword>
<evidence type="ECO:0000256" key="20">
    <source>
        <dbReference type="ARBA" id="ARBA00047734"/>
    </source>
</evidence>
<comment type="catalytic activity">
    <reaction evidence="21">
        <text>decanoyl-CoA + H2O = decanoate + CoA + H(+)</text>
        <dbReference type="Rhea" id="RHEA:40059"/>
        <dbReference type="ChEBI" id="CHEBI:15377"/>
        <dbReference type="ChEBI" id="CHEBI:15378"/>
        <dbReference type="ChEBI" id="CHEBI:27689"/>
        <dbReference type="ChEBI" id="CHEBI:57287"/>
        <dbReference type="ChEBI" id="CHEBI:61430"/>
    </reaction>
    <physiologicalReaction direction="left-to-right" evidence="21">
        <dbReference type="Rhea" id="RHEA:40060"/>
    </physiologicalReaction>
</comment>
<evidence type="ECO:0000256" key="15">
    <source>
        <dbReference type="ARBA" id="ARBA00038456"/>
    </source>
</evidence>
<evidence type="ECO:0000256" key="14">
    <source>
        <dbReference type="ARBA" id="ARBA00037002"/>
    </source>
</evidence>
<sequence>MRRPADGEGVQSCGYGETMTDISKQDWNVPAKEDSPHEGGFRADLQVTTERGGPTYGDMIEQVRSFMDKVRYASPTHALADEVIEDLVKLNAKLDTMLVDEWTSPSGTRIDLPSRGNITLPPYEISAGGPDGVDATVTFRRFHLGGNGVAHGGHVAVAFDDLGGMAAALKIGGVSRTAYLTVNYRSLTPLETTLSLRTWVERRDGRKLFVKGTLHDGDRLCADMDALFIELKPGQA</sequence>
<evidence type="ECO:0000313" key="27">
    <source>
        <dbReference type="Proteomes" id="UP000035009"/>
    </source>
</evidence>
<dbReference type="GO" id="GO:0016020">
    <property type="term" value="C:membrane"/>
    <property type="evidence" value="ECO:0007669"/>
    <property type="project" value="UniProtKB-SubCell"/>
</dbReference>
<evidence type="ECO:0000256" key="12">
    <source>
        <dbReference type="ARBA" id="ARBA00023273"/>
    </source>
</evidence>
<keyword evidence="8" id="KW-0276">Fatty acid metabolism</keyword>
<organism evidence="26 27">
    <name type="scientific">Gordonia malaquae NBRC 108250</name>
    <dbReference type="NCBI Taxonomy" id="1223542"/>
    <lineage>
        <taxon>Bacteria</taxon>
        <taxon>Bacillati</taxon>
        <taxon>Actinomycetota</taxon>
        <taxon>Actinomycetes</taxon>
        <taxon>Mycobacteriales</taxon>
        <taxon>Gordoniaceae</taxon>
        <taxon>Gordonia</taxon>
    </lineage>
</organism>
<dbReference type="eggNOG" id="COG2050">
    <property type="taxonomic scope" value="Bacteria"/>
</dbReference>
<accession>M3VAV4</accession>
<evidence type="ECO:0000256" key="23">
    <source>
        <dbReference type="ARBA" id="ARBA00048180"/>
    </source>
</evidence>
<keyword evidence="9" id="KW-0809">Transit peptide</keyword>
<dbReference type="PANTHER" id="PTHR12418">
    <property type="entry name" value="ACYL-COENZYME A THIOESTERASE THEM4"/>
    <property type="match status" value="1"/>
</dbReference>
<reference evidence="26 27" key="1">
    <citation type="submission" date="2013-02" db="EMBL/GenBank/DDBJ databases">
        <title>Whole genome shotgun sequence of Gordonia malaquae NBRC 108250.</title>
        <authorList>
            <person name="Yoshida I."/>
            <person name="Hosoyama A."/>
            <person name="Tsuchikane K."/>
            <person name="Ando Y."/>
            <person name="Baba S."/>
            <person name="Ohji S."/>
            <person name="Hamada M."/>
            <person name="Tamura T."/>
            <person name="Yamazoe A."/>
            <person name="Yamazaki S."/>
            <person name="Fujita N."/>
        </authorList>
    </citation>
    <scope>NUCLEOTIDE SEQUENCE [LARGE SCALE GENOMIC DNA]</scope>
    <source>
        <strain evidence="26 27">NBRC 108250</strain>
    </source>
</reference>
<dbReference type="STRING" id="410332.SAMN04488550_3739"/>
<evidence type="ECO:0000256" key="9">
    <source>
        <dbReference type="ARBA" id="ARBA00022946"/>
    </source>
</evidence>
<comment type="catalytic activity">
    <reaction evidence="14">
        <text>(9Z)-octadecenoyl-CoA + H2O = (9Z)-octadecenoate + CoA + H(+)</text>
        <dbReference type="Rhea" id="RHEA:40139"/>
        <dbReference type="ChEBI" id="CHEBI:15377"/>
        <dbReference type="ChEBI" id="CHEBI:15378"/>
        <dbReference type="ChEBI" id="CHEBI:30823"/>
        <dbReference type="ChEBI" id="CHEBI:57287"/>
        <dbReference type="ChEBI" id="CHEBI:57387"/>
    </reaction>
    <physiologicalReaction direction="left-to-right" evidence="14">
        <dbReference type="Rhea" id="RHEA:40140"/>
    </physiologicalReaction>
</comment>
<evidence type="ECO:0000256" key="17">
    <source>
        <dbReference type="ARBA" id="ARBA00040123"/>
    </source>
</evidence>
<dbReference type="EC" id="3.1.2.2" evidence="16"/>
<evidence type="ECO:0000256" key="6">
    <source>
        <dbReference type="ARBA" id="ARBA00022703"/>
    </source>
</evidence>
<dbReference type="GO" id="GO:0006631">
    <property type="term" value="P:fatty acid metabolic process"/>
    <property type="evidence" value="ECO:0007669"/>
    <property type="project" value="UniProtKB-KW"/>
</dbReference>
<comment type="catalytic activity">
    <reaction evidence="20">
        <text>hexadecanoyl-CoA + H2O = hexadecanoate + CoA + H(+)</text>
        <dbReference type="Rhea" id="RHEA:16645"/>
        <dbReference type="ChEBI" id="CHEBI:7896"/>
        <dbReference type="ChEBI" id="CHEBI:15377"/>
        <dbReference type="ChEBI" id="CHEBI:15378"/>
        <dbReference type="ChEBI" id="CHEBI:57287"/>
        <dbReference type="ChEBI" id="CHEBI:57379"/>
        <dbReference type="EC" id="3.1.2.2"/>
    </reaction>
    <physiologicalReaction direction="left-to-right" evidence="20">
        <dbReference type="Rhea" id="RHEA:16646"/>
    </physiologicalReaction>
</comment>
<dbReference type="AlphaFoldDB" id="M3VAV4"/>
<name>M3VAV4_GORML</name>
<evidence type="ECO:0000256" key="8">
    <source>
        <dbReference type="ARBA" id="ARBA00022832"/>
    </source>
</evidence>
<dbReference type="PANTHER" id="PTHR12418:SF19">
    <property type="entry name" value="ACYL-COENZYME A THIOESTERASE THEM4"/>
    <property type="match status" value="1"/>
</dbReference>
<proteinExistence type="inferred from homology"/>
<protein>
    <recommendedName>
        <fullName evidence="17">Acyl-coenzyme A thioesterase THEM4</fullName>
        <ecNumber evidence="16">3.1.2.2</ecNumber>
    </recommendedName>
    <alternativeName>
        <fullName evidence="18">Thioesterase superfamily member 4</fullName>
    </alternativeName>
</protein>